<reference evidence="3" key="1">
    <citation type="journal article" date="2015" name="Nature">
        <title>Complex archaea that bridge the gap between prokaryotes and eukaryotes.</title>
        <authorList>
            <person name="Spang A."/>
            <person name="Saw J.H."/>
            <person name="Jorgensen S.L."/>
            <person name="Zaremba-Niedzwiedzka K."/>
            <person name="Martijn J."/>
            <person name="Lind A.E."/>
            <person name="van Eijk R."/>
            <person name="Schleper C."/>
            <person name="Guy L."/>
            <person name="Ettema T.J."/>
        </authorList>
    </citation>
    <scope>NUCLEOTIDE SEQUENCE</scope>
</reference>
<keyword evidence="1" id="KW-0472">Membrane</keyword>
<dbReference type="InterPro" id="IPR001173">
    <property type="entry name" value="Glyco_trans_2-like"/>
</dbReference>
<protein>
    <recommendedName>
        <fullName evidence="2">Glycosyltransferase 2-like domain-containing protein</fullName>
    </recommendedName>
</protein>
<evidence type="ECO:0000256" key="1">
    <source>
        <dbReference type="SAM" id="Phobius"/>
    </source>
</evidence>
<sequence>MTGCTVILPTRNEVKTIGSMIDEILCLSLDLDLQVLVADYKSTDGTIEKVLEYEGDDPVFLLSCSKKGKAAGIKEALQHIETPLVIVVNADNTYPVKFVGLMYRILELGYDGVMGPRMLKGPGSMSILHSVGNYGLSLLASVLFFYWVFDVNTGLWGYKTEVIRKFNLNSSGFCLEADVFSNAVMAGCRVMQMPIEYQARVEGSNAELGVWDGFKIAWFLIRRRLGWV</sequence>
<keyword evidence="1" id="KW-0812">Transmembrane</keyword>
<dbReference type="SUPFAM" id="SSF53448">
    <property type="entry name" value="Nucleotide-diphospho-sugar transferases"/>
    <property type="match status" value="1"/>
</dbReference>
<organism evidence="3">
    <name type="scientific">marine sediment metagenome</name>
    <dbReference type="NCBI Taxonomy" id="412755"/>
    <lineage>
        <taxon>unclassified sequences</taxon>
        <taxon>metagenomes</taxon>
        <taxon>ecological metagenomes</taxon>
    </lineage>
</organism>
<keyword evidence="1" id="KW-1133">Transmembrane helix</keyword>
<dbReference type="Gene3D" id="3.90.550.10">
    <property type="entry name" value="Spore Coat Polysaccharide Biosynthesis Protein SpsA, Chain A"/>
    <property type="match status" value="1"/>
</dbReference>
<dbReference type="AlphaFoldDB" id="A0A0F9QFN4"/>
<comment type="caution">
    <text evidence="3">The sequence shown here is derived from an EMBL/GenBank/DDBJ whole genome shotgun (WGS) entry which is preliminary data.</text>
</comment>
<feature type="domain" description="Glycosyltransferase 2-like" evidence="2">
    <location>
        <begin position="5"/>
        <end position="164"/>
    </location>
</feature>
<dbReference type="Pfam" id="PF00535">
    <property type="entry name" value="Glycos_transf_2"/>
    <property type="match status" value="1"/>
</dbReference>
<evidence type="ECO:0000313" key="3">
    <source>
        <dbReference type="EMBL" id="KKN12046.1"/>
    </source>
</evidence>
<dbReference type="InterPro" id="IPR050256">
    <property type="entry name" value="Glycosyltransferase_2"/>
</dbReference>
<evidence type="ECO:0000259" key="2">
    <source>
        <dbReference type="Pfam" id="PF00535"/>
    </source>
</evidence>
<dbReference type="CDD" id="cd04179">
    <property type="entry name" value="DPM_DPG-synthase_like"/>
    <property type="match status" value="1"/>
</dbReference>
<dbReference type="EMBL" id="LAZR01004074">
    <property type="protein sequence ID" value="KKN12046.1"/>
    <property type="molecule type" value="Genomic_DNA"/>
</dbReference>
<dbReference type="PANTHER" id="PTHR48090:SF7">
    <property type="entry name" value="RFBJ PROTEIN"/>
    <property type="match status" value="1"/>
</dbReference>
<name>A0A0F9QFN4_9ZZZZ</name>
<dbReference type="InterPro" id="IPR029044">
    <property type="entry name" value="Nucleotide-diphossugar_trans"/>
</dbReference>
<feature type="transmembrane region" description="Helical" evidence="1">
    <location>
        <begin position="127"/>
        <end position="149"/>
    </location>
</feature>
<accession>A0A0F9QFN4</accession>
<proteinExistence type="predicted"/>
<gene>
    <name evidence="3" type="ORF">LCGC14_1020460</name>
</gene>
<dbReference type="PANTHER" id="PTHR48090">
    <property type="entry name" value="UNDECAPRENYL-PHOSPHATE 4-DEOXY-4-FORMAMIDO-L-ARABINOSE TRANSFERASE-RELATED"/>
    <property type="match status" value="1"/>
</dbReference>